<dbReference type="PANTHER" id="PTHR30520">
    <property type="entry name" value="FORMATE TRANSPORTER-RELATED"/>
    <property type="match status" value="1"/>
</dbReference>
<dbReference type="GO" id="GO:0015499">
    <property type="term" value="F:formate transmembrane transporter activity"/>
    <property type="evidence" value="ECO:0007669"/>
    <property type="project" value="TreeGrafter"/>
</dbReference>
<dbReference type="OrthoDB" id="9786493at2"/>
<dbReference type="InterPro" id="IPR023271">
    <property type="entry name" value="Aquaporin-like"/>
</dbReference>
<evidence type="ECO:0000256" key="1">
    <source>
        <dbReference type="ARBA" id="ARBA00004141"/>
    </source>
</evidence>
<evidence type="ECO:0000256" key="2">
    <source>
        <dbReference type="ARBA" id="ARBA00022692"/>
    </source>
</evidence>
<evidence type="ECO:0000256" key="6">
    <source>
        <dbReference type="SAM" id="Phobius"/>
    </source>
</evidence>
<name>A0A1G9TF92_9FIRM</name>
<dbReference type="Pfam" id="PF01226">
    <property type="entry name" value="Form_Nir_trans"/>
    <property type="match status" value="1"/>
</dbReference>
<dbReference type="EMBL" id="FNHZ01000001">
    <property type="protein sequence ID" value="SDM46174.1"/>
    <property type="molecule type" value="Genomic_DNA"/>
</dbReference>
<protein>
    <submittedName>
        <fullName evidence="7">Nitrite transporter NirC</fullName>
    </submittedName>
</protein>
<comment type="similarity">
    <text evidence="5">Belongs to the FNT transporter (TC 1.A.16) family.</text>
</comment>
<dbReference type="PROSITE" id="PS01005">
    <property type="entry name" value="FORMATE_NITRITE_TP_1"/>
    <property type="match status" value="1"/>
</dbReference>
<dbReference type="Gene3D" id="1.20.1080.10">
    <property type="entry name" value="Glycerol uptake facilitator protein"/>
    <property type="match status" value="1"/>
</dbReference>
<feature type="transmembrane region" description="Helical" evidence="6">
    <location>
        <begin position="61"/>
        <end position="82"/>
    </location>
</feature>
<feature type="transmembrane region" description="Helical" evidence="6">
    <location>
        <begin position="25"/>
        <end position="49"/>
    </location>
</feature>
<dbReference type="PROSITE" id="PS01006">
    <property type="entry name" value="FORMATE_NITRITE_TP_2"/>
    <property type="match status" value="1"/>
</dbReference>
<evidence type="ECO:0000313" key="8">
    <source>
        <dbReference type="Proteomes" id="UP000187651"/>
    </source>
</evidence>
<evidence type="ECO:0000256" key="4">
    <source>
        <dbReference type="ARBA" id="ARBA00023136"/>
    </source>
</evidence>
<dbReference type="AlphaFoldDB" id="A0A1G9TF92"/>
<feature type="transmembrane region" description="Helical" evidence="6">
    <location>
        <begin position="103"/>
        <end position="124"/>
    </location>
</feature>
<evidence type="ECO:0000256" key="5">
    <source>
        <dbReference type="ARBA" id="ARBA00049660"/>
    </source>
</evidence>
<feature type="transmembrane region" description="Helical" evidence="6">
    <location>
        <begin position="184"/>
        <end position="207"/>
    </location>
</feature>
<dbReference type="InterPro" id="IPR000292">
    <property type="entry name" value="For/NO2_transpt"/>
</dbReference>
<evidence type="ECO:0000313" key="7">
    <source>
        <dbReference type="EMBL" id="SDM46174.1"/>
    </source>
</evidence>
<comment type="subcellular location">
    <subcellularLocation>
        <location evidence="1">Membrane</location>
        <topology evidence="1">Multi-pass membrane protein</topology>
    </subcellularLocation>
</comment>
<feature type="transmembrane region" description="Helical" evidence="6">
    <location>
        <begin position="227"/>
        <end position="249"/>
    </location>
</feature>
<evidence type="ECO:0000256" key="3">
    <source>
        <dbReference type="ARBA" id="ARBA00022989"/>
    </source>
</evidence>
<feature type="transmembrane region" description="Helical" evidence="6">
    <location>
        <begin position="153"/>
        <end position="172"/>
    </location>
</feature>
<keyword evidence="4 6" id="KW-0472">Membrane</keyword>
<dbReference type="Proteomes" id="UP000187651">
    <property type="component" value="Unassembled WGS sequence"/>
</dbReference>
<dbReference type="GO" id="GO:0005886">
    <property type="term" value="C:plasma membrane"/>
    <property type="evidence" value="ECO:0007669"/>
    <property type="project" value="TreeGrafter"/>
</dbReference>
<dbReference type="RefSeq" id="WP_074520621.1">
    <property type="nucleotide sequence ID" value="NZ_FNHZ01000001.1"/>
</dbReference>
<keyword evidence="2 6" id="KW-0812">Transmembrane</keyword>
<organism evidence="7 8">
    <name type="scientific">Lachnospira pectinoschiza</name>
    <dbReference type="NCBI Taxonomy" id="28052"/>
    <lineage>
        <taxon>Bacteria</taxon>
        <taxon>Bacillati</taxon>
        <taxon>Bacillota</taxon>
        <taxon>Clostridia</taxon>
        <taxon>Lachnospirales</taxon>
        <taxon>Lachnospiraceae</taxon>
        <taxon>Lachnospira</taxon>
    </lineage>
</organism>
<accession>A0A1G9TF92</accession>
<sequence length="253" mass="26790">MFKDEFEMAANGAAAKANLLKKNPIGYFLLSMLAGAYIGFGILLIFTIGGQLGGAPATKTVMGASFGIALSLVVICGAELFTGNNLVMTAGVLKKKTSIFDAIKVWIVCYLGNWAGAVLLALIYNCTGLAKGAVGNFMANGALGKMSATAPELFTRAILCNMLVCLAVWSGFRAKSDSAKLIMVFWCLFAFITTGFEHSIANMTLLTEALLNPCGVAVTTAGYFHNLLWVTFGNMVGGILFIAIPYYIAAKEK</sequence>
<proteinExistence type="inferred from homology"/>
<dbReference type="PANTHER" id="PTHR30520:SF8">
    <property type="entry name" value="NITRITE TRANSPORTER NIRC"/>
    <property type="match status" value="1"/>
</dbReference>
<dbReference type="InterPro" id="IPR024002">
    <property type="entry name" value="For/NO2_transpt_CS"/>
</dbReference>
<keyword evidence="3 6" id="KW-1133">Transmembrane helix</keyword>
<reference evidence="8" key="1">
    <citation type="submission" date="2016-10" db="EMBL/GenBank/DDBJ databases">
        <authorList>
            <person name="Varghese N."/>
            <person name="Submissions S."/>
        </authorList>
    </citation>
    <scope>NUCLEOTIDE SEQUENCE [LARGE SCALE GENOMIC DNA]</scope>
    <source>
        <strain evidence="8">M83</strain>
    </source>
</reference>
<gene>
    <name evidence="7" type="ORF">SAMN05216544_0327</name>
</gene>
<keyword evidence="8" id="KW-1185">Reference proteome</keyword>